<organism evidence="1 2">
    <name type="scientific">Streptomyces sparsogenes DSM 40356</name>
    <dbReference type="NCBI Taxonomy" id="1331668"/>
    <lineage>
        <taxon>Bacteria</taxon>
        <taxon>Bacillati</taxon>
        <taxon>Actinomycetota</taxon>
        <taxon>Actinomycetes</taxon>
        <taxon>Kitasatosporales</taxon>
        <taxon>Streptomycetaceae</taxon>
        <taxon>Streptomyces</taxon>
    </lineage>
</organism>
<dbReference type="STRING" id="67365.GCA_001704635_01783"/>
<reference evidence="1 2" key="1">
    <citation type="submission" date="2013-05" db="EMBL/GenBank/DDBJ databases">
        <title>Genome sequence of Streptomyces sparsogenes DSM 40356.</title>
        <authorList>
            <person name="Coyne S."/>
            <person name="Seebeck F.P."/>
        </authorList>
    </citation>
    <scope>NUCLEOTIDE SEQUENCE [LARGE SCALE GENOMIC DNA]</scope>
    <source>
        <strain evidence="1 2">DSM 40356</strain>
    </source>
</reference>
<gene>
    <name evidence="1" type="ORF">SPAR_36306</name>
</gene>
<name>A0A1R1S807_9ACTN</name>
<dbReference type="Proteomes" id="UP000186168">
    <property type="component" value="Unassembled WGS sequence"/>
</dbReference>
<evidence type="ECO:0000313" key="1">
    <source>
        <dbReference type="EMBL" id="OMI34363.1"/>
    </source>
</evidence>
<accession>A0A1R1S807</accession>
<dbReference type="EMBL" id="ASQP01000469">
    <property type="protein sequence ID" value="OMI34363.1"/>
    <property type="molecule type" value="Genomic_DNA"/>
</dbReference>
<comment type="caution">
    <text evidence="1">The sequence shown here is derived from an EMBL/GenBank/DDBJ whole genome shotgun (WGS) entry which is preliminary data.</text>
</comment>
<dbReference type="AlphaFoldDB" id="A0A1R1S807"/>
<protein>
    <submittedName>
        <fullName evidence="1">Uncharacterized protein</fullName>
    </submittedName>
</protein>
<evidence type="ECO:0000313" key="2">
    <source>
        <dbReference type="Proteomes" id="UP000186168"/>
    </source>
</evidence>
<proteinExistence type="predicted"/>
<sequence>MAMNPTNLPYITVFGQGTNPEESVSVDLVATTNGIQFSEDELIALVRQHLDSLPGVGSTSATRYSVAVEQVGEGA</sequence>
<keyword evidence="2" id="KW-1185">Reference proteome</keyword>